<dbReference type="GO" id="GO:0050661">
    <property type="term" value="F:NADP binding"/>
    <property type="evidence" value="ECO:0007669"/>
    <property type="project" value="InterPro"/>
</dbReference>
<dbReference type="InterPro" id="IPR029154">
    <property type="entry name" value="HIBADH-like_NADP-bd"/>
</dbReference>
<organism evidence="7 8">
    <name type="scientific">Agrococcus jejuensis</name>
    <dbReference type="NCBI Taxonomy" id="399736"/>
    <lineage>
        <taxon>Bacteria</taxon>
        <taxon>Bacillati</taxon>
        <taxon>Actinomycetota</taxon>
        <taxon>Actinomycetes</taxon>
        <taxon>Micrococcales</taxon>
        <taxon>Microbacteriaceae</taxon>
        <taxon>Agrococcus</taxon>
    </lineage>
</organism>
<dbReference type="PANTHER" id="PTHR22981:SF7">
    <property type="entry name" value="3-HYDROXYISOBUTYRATE DEHYDROGENASE, MITOCHONDRIAL"/>
    <property type="match status" value="1"/>
</dbReference>
<feature type="domain" description="6-phosphogluconate dehydrogenase NADP-binding" evidence="5">
    <location>
        <begin position="4"/>
        <end position="161"/>
    </location>
</feature>
<evidence type="ECO:0000256" key="3">
    <source>
        <dbReference type="ARBA" id="ARBA00023027"/>
    </source>
</evidence>
<dbReference type="Gene3D" id="3.40.50.720">
    <property type="entry name" value="NAD(P)-binding Rossmann-like Domain"/>
    <property type="match status" value="1"/>
</dbReference>
<evidence type="ECO:0000259" key="6">
    <source>
        <dbReference type="Pfam" id="PF14833"/>
    </source>
</evidence>
<dbReference type="Gene3D" id="1.10.1040.10">
    <property type="entry name" value="N-(1-d-carboxylethyl)-l-norvaline Dehydrogenase, domain 2"/>
    <property type="match status" value="1"/>
</dbReference>
<dbReference type="GO" id="GO:0016616">
    <property type="term" value="F:oxidoreductase activity, acting on the CH-OH group of donors, NAD or NADP as acceptor"/>
    <property type="evidence" value="ECO:0007669"/>
    <property type="project" value="TreeGrafter"/>
</dbReference>
<feature type="domain" description="3-hydroxyisobutyrate dehydrogenase-like NAD-binding" evidence="6">
    <location>
        <begin position="167"/>
        <end position="290"/>
    </location>
</feature>
<dbReference type="AlphaFoldDB" id="A0A1G7ZVA7"/>
<comment type="similarity">
    <text evidence="1">Belongs to the HIBADH-related family.</text>
</comment>
<dbReference type="SUPFAM" id="SSF51735">
    <property type="entry name" value="NAD(P)-binding Rossmann-fold domains"/>
    <property type="match status" value="1"/>
</dbReference>
<gene>
    <name evidence="7" type="ORF">SAMN04489720_0126</name>
</gene>
<dbReference type="PIRSF" id="PIRSF000103">
    <property type="entry name" value="HIBADH"/>
    <property type="match status" value="1"/>
</dbReference>
<dbReference type="RefSeq" id="WP_092501526.1">
    <property type="nucleotide sequence ID" value="NZ_LT629695.1"/>
</dbReference>
<keyword evidence="3" id="KW-0520">NAD</keyword>
<dbReference type="PANTHER" id="PTHR22981">
    <property type="entry name" value="3-HYDROXYISOBUTYRATE DEHYDROGENASE-RELATED"/>
    <property type="match status" value="1"/>
</dbReference>
<dbReference type="EMBL" id="LT629695">
    <property type="protein sequence ID" value="SDH12536.1"/>
    <property type="molecule type" value="Genomic_DNA"/>
</dbReference>
<dbReference type="Proteomes" id="UP000198822">
    <property type="component" value="Chromosome I"/>
</dbReference>
<evidence type="ECO:0000256" key="2">
    <source>
        <dbReference type="ARBA" id="ARBA00023002"/>
    </source>
</evidence>
<proteinExistence type="inferred from homology"/>
<dbReference type="InterPro" id="IPR008927">
    <property type="entry name" value="6-PGluconate_DH-like_C_sf"/>
</dbReference>
<dbReference type="InterPro" id="IPR013328">
    <property type="entry name" value="6PGD_dom2"/>
</dbReference>
<evidence type="ECO:0000259" key="5">
    <source>
        <dbReference type="Pfam" id="PF03446"/>
    </source>
</evidence>
<accession>A0A1G7ZVA7</accession>
<dbReference type="Pfam" id="PF14833">
    <property type="entry name" value="NAD_binding_11"/>
    <property type="match status" value="1"/>
</dbReference>
<evidence type="ECO:0000256" key="4">
    <source>
        <dbReference type="PIRSR" id="PIRSR000103-1"/>
    </source>
</evidence>
<dbReference type="SUPFAM" id="SSF48179">
    <property type="entry name" value="6-phosphogluconate dehydrogenase C-terminal domain-like"/>
    <property type="match status" value="1"/>
</dbReference>
<dbReference type="InterPro" id="IPR015815">
    <property type="entry name" value="HIBADH-related"/>
</dbReference>
<name>A0A1G7ZVA7_9MICO</name>
<dbReference type="Pfam" id="PF03446">
    <property type="entry name" value="NAD_binding_2"/>
    <property type="match status" value="1"/>
</dbReference>
<dbReference type="InterPro" id="IPR036291">
    <property type="entry name" value="NAD(P)-bd_dom_sf"/>
</dbReference>
<sequence length="309" mass="31191">MSVVAWIGLGAMGGRMSAHLAAAGHDVRGVDVVPALVEAAAARGVVAAASVADAVRDADVVILSLPKGEHVRQVLDGPDGAWASARPGTLLLDTSTVDVATSRWCHEQSAERGHRFVDAPVSGGVSGAEAGTLTVMLGGEAADVADASGVVAPFAGSTIAVGPATHGIAAKLVNNMMLGIGMLAVSEGSQLARHLGLDPQAFWDVARVSSGDSWPLRTWYPVPGIVDSSPANRGFAPGFSTDLAEKDLSLAVAGADETGVHVPAARIVLEQLRALQAEGLGGLDCTLVARFASPDGTLEGYDAGGQDPA</sequence>
<dbReference type="STRING" id="399736.SAMN04489720_0126"/>
<keyword evidence="8" id="KW-1185">Reference proteome</keyword>
<evidence type="ECO:0000256" key="1">
    <source>
        <dbReference type="ARBA" id="ARBA00009080"/>
    </source>
</evidence>
<dbReference type="InterPro" id="IPR006115">
    <property type="entry name" value="6PGDH_NADP-bd"/>
</dbReference>
<evidence type="ECO:0000313" key="7">
    <source>
        <dbReference type="EMBL" id="SDH12536.1"/>
    </source>
</evidence>
<reference evidence="8" key="1">
    <citation type="submission" date="2016-10" db="EMBL/GenBank/DDBJ databases">
        <authorList>
            <person name="Varghese N."/>
            <person name="Submissions S."/>
        </authorList>
    </citation>
    <scope>NUCLEOTIDE SEQUENCE [LARGE SCALE GENOMIC DNA]</scope>
    <source>
        <strain evidence="8">DSM 22002</strain>
    </source>
</reference>
<dbReference type="GO" id="GO:0051287">
    <property type="term" value="F:NAD binding"/>
    <property type="evidence" value="ECO:0007669"/>
    <property type="project" value="InterPro"/>
</dbReference>
<protein>
    <submittedName>
        <fullName evidence="7">3-hydroxyisobutyrate dehydrogenase</fullName>
    </submittedName>
</protein>
<evidence type="ECO:0000313" key="8">
    <source>
        <dbReference type="Proteomes" id="UP000198822"/>
    </source>
</evidence>
<feature type="active site" evidence="4">
    <location>
        <position position="171"/>
    </location>
</feature>
<dbReference type="OrthoDB" id="3185659at2"/>
<keyword evidence="2" id="KW-0560">Oxidoreductase</keyword>